<dbReference type="AlphaFoldDB" id="A0A382YSH0"/>
<reference evidence="1" key="1">
    <citation type="submission" date="2018-05" db="EMBL/GenBank/DDBJ databases">
        <authorList>
            <person name="Lanie J.A."/>
            <person name="Ng W.-L."/>
            <person name="Kazmierczak K.M."/>
            <person name="Andrzejewski T.M."/>
            <person name="Davidsen T.M."/>
            <person name="Wayne K.J."/>
            <person name="Tettelin H."/>
            <person name="Glass J.I."/>
            <person name="Rusch D."/>
            <person name="Podicherti R."/>
            <person name="Tsui H.-C.T."/>
            <person name="Winkler M.E."/>
        </authorList>
    </citation>
    <scope>NUCLEOTIDE SEQUENCE</scope>
</reference>
<accession>A0A382YSH0</accession>
<name>A0A382YSH0_9ZZZZ</name>
<sequence>MLHMFNFFDPACLEYINHIMDTGKWEYAWVGDAEKPEATEVRNTKNIMIEHHNDSNYLYQTLMRKFVDVNNKCFHYALTSIFDVFILKYEVGNFYKAHL</sequence>
<organism evidence="1">
    <name type="scientific">marine metagenome</name>
    <dbReference type="NCBI Taxonomy" id="408172"/>
    <lineage>
        <taxon>unclassified sequences</taxon>
        <taxon>metagenomes</taxon>
        <taxon>ecological metagenomes</taxon>
    </lineage>
</organism>
<proteinExistence type="predicted"/>
<gene>
    <name evidence="1" type="ORF">METZ01_LOCUS439018</name>
</gene>
<dbReference type="Gene3D" id="2.60.120.620">
    <property type="entry name" value="q2cbj1_9rhob like domain"/>
    <property type="match status" value="1"/>
</dbReference>
<feature type="non-terminal residue" evidence="1">
    <location>
        <position position="99"/>
    </location>
</feature>
<protein>
    <submittedName>
        <fullName evidence="1">Uncharacterized protein</fullName>
    </submittedName>
</protein>
<dbReference type="EMBL" id="UINC01178160">
    <property type="protein sequence ID" value="SVD86164.1"/>
    <property type="molecule type" value="Genomic_DNA"/>
</dbReference>
<evidence type="ECO:0000313" key="1">
    <source>
        <dbReference type="EMBL" id="SVD86164.1"/>
    </source>
</evidence>
<feature type="non-terminal residue" evidence="1">
    <location>
        <position position="1"/>
    </location>
</feature>